<keyword evidence="16" id="KW-1185">Reference proteome</keyword>
<evidence type="ECO:0000313" key="15">
    <source>
        <dbReference type="EMBL" id="PIK58228.1"/>
    </source>
</evidence>
<dbReference type="GO" id="GO:0005856">
    <property type="term" value="C:cytoskeleton"/>
    <property type="evidence" value="ECO:0007669"/>
    <property type="project" value="UniProtKB-SubCell"/>
</dbReference>
<keyword evidence="5" id="KW-0862">Zinc</keyword>
<comment type="subcellular location">
    <subcellularLocation>
        <location evidence="1">Cytoplasm</location>
        <location evidence="1">Cytoskeleton</location>
    </subcellularLocation>
</comment>
<feature type="coiled-coil region" evidence="9">
    <location>
        <begin position="336"/>
        <end position="363"/>
    </location>
</feature>
<dbReference type="SUPFAM" id="SSF57845">
    <property type="entry name" value="B-box zinc-binding domain"/>
    <property type="match status" value="1"/>
</dbReference>
<dbReference type="Gene3D" id="3.30.160.60">
    <property type="entry name" value="Classic Zinc Finger"/>
    <property type="match status" value="1"/>
</dbReference>
<feature type="compositionally biased region" description="Low complexity" evidence="10">
    <location>
        <begin position="61"/>
        <end position="88"/>
    </location>
</feature>
<dbReference type="InterPro" id="IPR013320">
    <property type="entry name" value="ConA-like_dom_sf"/>
</dbReference>
<dbReference type="AlphaFoldDB" id="A0A2G8LD86"/>
<keyword evidence="7" id="KW-0206">Cytoskeleton</keyword>
<keyword evidence="4 8" id="KW-0863">Zinc-finger</keyword>
<evidence type="ECO:0000256" key="5">
    <source>
        <dbReference type="ARBA" id="ARBA00022833"/>
    </source>
</evidence>
<evidence type="ECO:0000256" key="10">
    <source>
        <dbReference type="SAM" id="MobiDB-lite"/>
    </source>
</evidence>
<dbReference type="STRING" id="307972.A0A2G8LD86"/>
<name>A0A2G8LD86_STIJA</name>
<comment type="caution">
    <text evidence="15">The sequence shown here is derived from an EMBL/GenBank/DDBJ whole genome shotgun (WGS) entry which is preliminary data.</text>
</comment>
<sequence length="770" mass="85728">MDHLEKELLCPICGDFFTNPVLLPCQHNICHGCIRQKIFGSSLLNTSFNGSTQSIDSICKSSPLVSPTSPSPLHSSNPSTPRSTTSETKAPTSKSSSGRKPLKRSKTISGRPASAVDSSVIDGDIGRCRRDSLGGARSPRRPVLSRTQSQRVTSFFCPSCQSDIDLGEKGLRGLYRNFALEVIVDRFKLEVKKAMRVPCGSCKKLPAQDATKSCLDCKASFCNECFKRVHPWGTGGLNTNTLDQRTTTDPRSRFIAAEFHPHTQCRTLMCTDHPDEKVTMYCEGCKKPICRICKFTGNHKQHKVSVIERKYTVQKEKLEQILDTIRERQKVLWNRMKELQTLLQDAQNAGKNAKDELTSTTEKILTLLNDRKATLTQCVDGEVEITIANFESQLSRIQESLSACGVADLASEMLKETDKACFIQAVRPLFARLTDVAKGLKEAAVVNSSQVNIPSFSLRIDESLRNSDSMKYLEDKKPQPTTLRIGVDDVVPEHTDWLTIRNIKETYYVISGLDVDSTYQFKVRATNCKGDGPYSEVVELNTVRAAVPKLHWMTSKGNSKHSFVNISQDGQSIKIRRNFRGVEFDPLSPMVENPVHIINEKKLMSANHYWEIRLSDWQSVAHVGIVSEESAQQLRYRDNGNENGDHDSGHDSADESDQTESGPDYLSSVTFAKGMLCCHGNKKGGKFANRRISVVGVLLKSKEGKVTYSDATDRCVLAEQKCLTEGAVPAFTLWGEGSIHVNTIQHDLLLKSENTISNNNNNVPYCDTKM</sequence>
<evidence type="ECO:0000256" key="2">
    <source>
        <dbReference type="ARBA" id="ARBA00022490"/>
    </source>
</evidence>
<dbReference type="InterPro" id="IPR001870">
    <property type="entry name" value="B30.2/SPRY"/>
</dbReference>
<feature type="compositionally biased region" description="Polar residues" evidence="10">
    <location>
        <begin position="89"/>
        <end position="98"/>
    </location>
</feature>
<dbReference type="Gene3D" id="4.10.830.40">
    <property type="match status" value="1"/>
</dbReference>
<evidence type="ECO:0000256" key="3">
    <source>
        <dbReference type="ARBA" id="ARBA00022723"/>
    </source>
</evidence>
<feature type="compositionally biased region" description="Basic and acidic residues" evidence="10">
    <location>
        <begin position="637"/>
        <end position="653"/>
    </location>
</feature>
<dbReference type="CDD" id="cd19778">
    <property type="entry name" value="Bbox2_TRIM36_C-I"/>
    <property type="match status" value="1"/>
</dbReference>
<dbReference type="Gene3D" id="2.60.40.10">
    <property type="entry name" value="Immunoglobulins"/>
    <property type="match status" value="1"/>
</dbReference>
<dbReference type="EMBL" id="MRZV01000119">
    <property type="protein sequence ID" value="PIK58228.1"/>
    <property type="molecule type" value="Genomic_DNA"/>
</dbReference>
<dbReference type="CDD" id="cd00063">
    <property type="entry name" value="FN3"/>
    <property type="match status" value="1"/>
</dbReference>
<dbReference type="InterPro" id="IPR001841">
    <property type="entry name" value="Znf_RING"/>
</dbReference>
<dbReference type="SUPFAM" id="SSF49899">
    <property type="entry name" value="Concanavalin A-like lectins/glucanases"/>
    <property type="match status" value="1"/>
</dbReference>
<feature type="region of interest" description="Disordered" evidence="10">
    <location>
        <begin position="637"/>
        <end position="664"/>
    </location>
</feature>
<organism evidence="15 16">
    <name type="scientific">Stichopus japonicus</name>
    <name type="common">Sea cucumber</name>
    <dbReference type="NCBI Taxonomy" id="307972"/>
    <lineage>
        <taxon>Eukaryota</taxon>
        <taxon>Metazoa</taxon>
        <taxon>Echinodermata</taxon>
        <taxon>Eleutherozoa</taxon>
        <taxon>Echinozoa</taxon>
        <taxon>Holothuroidea</taxon>
        <taxon>Aspidochirotacea</taxon>
        <taxon>Aspidochirotida</taxon>
        <taxon>Stichopodidae</taxon>
        <taxon>Apostichopus</taxon>
    </lineage>
</organism>
<dbReference type="PROSITE" id="PS00518">
    <property type="entry name" value="ZF_RING_1"/>
    <property type="match status" value="1"/>
</dbReference>
<dbReference type="GO" id="GO:0008270">
    <property type="term" value="F:zinc ion binding"/>
    <property type="evidence" value="ECO:0007669"/>
    <property type="project" value="UniProtKB-KW"/>
</dbReference>
<dbReference type="Gene3D" id="3.30.40.10">
    <property type="entry name" value="Zinc/RING finger domain, C3HC4 (zinc finger)"/>
    <property type="match status" value="1"/>
</dbReference>
<evidence type="ECO:0000259" key="13">
    <source>
        <dbReference type="PROSITE" id="PS50188"/>
    </source>
</evidence>
<feature type="domain" description="B30.2/SPRY" evidence="13">
    <location>
        <begin position="532"/>
        <end position="748"/>
    </location>
</feature>
<dbReference type="PROSITE" id="PS50089">
    <property type="entry name" value="ZF_RING_2"/>
    <property type="match status" value="1"/>
</dbReference>
<dbReference type="InterPro" id="IPR013783">
    <property type="entry name" value="Ig-like_fold"/>
</dbReference>
<evidence type="ECO:0000313" key="16">
    <source>
        <dbReference type="Proteomes" id="UP000230750"/>
    </source>
</evidence>
<feature type="domain" description="Fibronectin type-III" evidence="14">
    <location>
        <begin position="454"/>
        <end position="545"/>
    </location>
</feature>
<dbReference type="SUPFAM" id="SSF49265">
    <property type="entry name" value="Fibronectin type III"/>
    <property type="match status" value="1"/>
</dbReference>
<keyword evidence="3" id="KW-0479">Metal-binding</keyword>
<dbReference type="PROSITE" id="PS50119">
    <property type="entry name" value="ZF_BBOX"/>
    <property type="match status" value="1"/>
</dbReference>
<evidence type="ECO:0000259" key="12">
    <source>
        <dbReference type="PROSITE" id="PS50119"/>
    </source>
</evidence>
<gene>
    <name evidence="15" type="ORF">BSL78_04879</name>
</gene>
<dbReference type="SMART" id="SM00336">
    <property type="entry name" value="BBOX"/>
    <property type="match status" value="2"/>
</dbReference>
<keyword evidence="6 9" id="KW-0175">Coiled coil</keyword>
<dbReference type="PANTHER" id="PTHR24099">
    <property type="entry name" value="E3 UBIQUITIN-PROTEIN LIGASE TRIM36-RELATED"/>
    <property type="match status" value="1"/>
</dbReference>
<dbReference type="SUPFAM" id="SSF57850">
    <property type="entry name" value="RING/U-box"/>
    <property type="match status" value="1"/>
</dbReference>
<evidence type="ECO:0000256" key="4">
    <source>
        <dbReference type="ARBA" id="ARBA00022771"/>
    </source>
</evidence>
<dbReference type="InterPro" id="IPR003961">
    <property type="entry name" value="FN3_dom"/>
</dbReference>
<dbReference type="Pfam" id="PF00643">
    <property type="entry name" value="zf-B_box"/>
    <property type="match status" value="1"/>
</dbReference>
<feature type="region of interest" description="Disordered" evidence="10">
    <location>
        <begin position="59"/>
        <end position="118"/>
    </location>
</feature>
<reference evidence="15 16" key="1">
    <citation type="journal article" date="2017" name="PLoS Biol.">
        <title>The sea cucumber genome provides insights into morphological evolution and visceral regeneration.</title>
        <authorList>
            <person name="Zhang X."/>
            <person name="Sun L."/>
            <person name="Yuan J."/>
            <person name="Sun Y."/>
            <person name="Gao Y."/>
            <person name="Zhang L."/>
            <person name="Li S."/>
            <person name="Dai H."/>
            <person name="Hamel J.F."/>
            <person name="Liu C."/>
            <person name="Yu Y."/>
            <person name="Liu S."/>
            <person name="Lin W."/>
            <person name="Guo K."/>
            <person name="Jin S."/>
            <person name="Xu P."/>
            <person name="Storey K.B."/>
            <person name="Huan P."/>
            <person name="Zhang T."/>
            <person name="Zhou Y."/>
            <person name="Zhang J."/>
            <person name="Lin C."/>
            <person name="Li X."/>
            <person name="Xing L."/>
            <person name="Huo D."/>
            <person name="Sun M."/>
            <person name="Wang L."/>
            <person name="Mercier A."/>
            <person name="Li F."/>
            <person name="Yang H."/>
            <person name="Xiang J."/>
        </authorList>
    </citation>
    <scope>NUCLEOTIDE SEQUENCE [LARGE SCALE GENOMIC DNA]</scope>
    <source>
        <strain evidence="15">Shaxun</strain>
        <tissue evidence="15">Muscle</tissue>
    </source>
</reference>
<proteinExistence type="predicted"/>
<dbReference type="InterPro" id="IPR047065">
    <property type="entry name" value="TRIM36_Bbox2_Zfn"/>
</dbReference>
<evidence type="ECO:0000259" key="14">
    <source>
        <dbReference type="PROSITE" id="PS50853"/>
    </source>
</evidence>
<dbReference type="SMART" id="SM00184">
    <property type="entry name" value="RING"/>
    <property type="match status" value="1"/>
</dbReference>
<evidence type="ECO:0000256" key="6">
    <source>
        <dbReference type="ARBA" id="ARBA00023054"/>
    </source>
</evidence>
<evidence type="ECO:0000259" key="11">
    <source>
        <dbReference type="PROSITE" id="PS50089"/>
    </source>
</evidence>
<dbReference type="Gene3D" id="2.60.120.920">
    <property type="match status" value="1"/>
</dbReference>
<dbReference type="InterPro" id="IPR050617">
    <property type="entry name" value="E3_ligase_FN3/SPRY"/>
</dbReference>
<dbReference type="Pfam" id="PF13445">
    <property type="entry name" value="zf-RING_UBOX"/>
    <property type="match status" value="1"/>
</dbReference>
<evidence type="ECO:0000256" key="1">
    <source>
        <dbReference type="ARBA" id="ARBA00004245"/>
    </source>
</evidence>
<evidence type="ECO:0000256" key="9">
    <source>
        <dbReference type="SAM" id="Coils"/>
    </source>
</evidence>
<dbReference type="InterPro" id="IPR013083">
    <property type="entry name" value="Znf_RING/FYVE/PHD"/>
</dbReference>
<feature type="domain" description="B box-type" evidence="12">
    <location>
        <begin position="265"/>
        <end position="307"/>
    </location>
</feature>
<accession>A0A2G8LD86</accession>
<dbReference type="PANTHER" id="PTHR24099:SF26">
    <property type="entry name" value="E3 UBIQUITIN-PROTEIN LIGASE TRIM36-LIKE ISOFORM X1"/>
    <property type="match status" value="1"/>
</dbReference>
<dbReference type="OrthoDB" id="10040278at2759"/>
<dbReference type="InterPro" id="IPR027370">
    <property type="entry name" value="Znf-RING_euk"/>
</dbReference>
<dbReference type="PROSITE" id="PS50188">
    <property type="entry name" value="B302_SPRY"/>
    <property type="match status" value="1"/>
</dbReference>
<evidence type="ECO:0000256" key="7">
    <source>
        <dbReference type="ARBA" id="ARBA00023212"/>
    </source>
</evidence>
<feature type="domain" description="RING-type" evidence="11">
    <location>
        <begin position="10"/>
        <end position="59"/>
    </location>
</feature>
<dbReference type="InterPro" id="IPR036116">
    <property type="entry name" value="FN3_sf"/>
</dbReference>
<evidence type="ECO:0000256" key="8">
    <source>
        <dbReference type="PROSITE-ProRule" id="PRU00024"/>
    </source>
</evidence>
<keyword evidence="2" id="KW-0963">Cytoplasm</keyword>
<dbReference type="InterPro" id="IPR017907">
    <property type="entry name" value="Znf_RING_CS"/>
</dbReference>
<dbReference type="InterPro" id="IPR043136">
    <property type="entry name" value="B30.2/SPRY_sf"/>
</dbReference>
<dbReference type="InterPro" id="IPR000315">
    <property type="entry name" value="Znf_B-box"/>
</dbReference>
<dbReference type="PROSITE" id="PS50853">
    <property type="entry name" value="FN3"/>
    <property type="match status" value="1"/>
</dbReference>
<dbReference type="Proteomes" id="UP000230750">
    <property type="component" value="Unassembled WGS sequence"/>
</dbReference>
<protein>
    <submittedName>
        <fullName evidence="15">Putative E3 ubiquitin-protein ligase Trim36</fullName>
    </submittedName>
</protein>